<organism evidence="1 2">
    <name type="scientific">Taklimakanibacter albus</name>
    <dbReference type="NCBI Taxonomy" id="2800327"/>
    <lineage>
        <taxon>Bacteria</taxon>
        <taxon>Pseudomonadati</taxon>
        <taxon>Pseudomonadota</taxon>
        <taxon>Alphaproteobacteria</taxon>
        <taxon>Hyphomicrobiales</taxon>
        <taxon>Aestuariivirgaceae</taxon>
        <taxon>Taklimakanibacter</taxon>
    </lineage>
</organism>
<comment type="caution">
    <text evidence="1">The sequence shown here is derived from an EMBL/GenBank/DDBJ whole genome shotgun (WGS) entry which is preliminary data.</text>
</comment>
<evidence type="ECO:0000313" key="1">
    <source>
        <dbReference type="EMBL" id="MBK1871314.1"/>
    </source>
</evidence>
<protein>
    <submittedName>
        <fullName evidence="1">Gamma-glutamyltransferase family protein</fullName>
    </submittedName>
</protein>
<gene>
    <name evidence="1" type="ORF">JHL16_33415</name>
</gene>
<name>A0ACC5RFA1_9HYPH</name>
<dbReference type="EMBL" id="JAENHL010000008">
    <property type="protein sequence ID" value="MBK1871314.1"/>
    <property type="molecule type" value="Genomic_DNA"/>
</dbReference>
<dbReference type="Proteomes" id="UP000616151">
    <property type="component" value="Unassembled WGS sequence"/>
</dbReference>
<accession>A0ACC5RFA1</accession>
<sequence>MDWTFPYASSRMPVLARNCVATTQPLAAQAGLAMLAKGGSAVDAALATAIALTVVEPTMNGIGGDAFAIIHDGKTLHGLNASGRAPKDWHRARFDGRDKMPEVGWDSVTVPGGVAGWVVLHERFGKLPFETLFEPAIRYANEGFLVSPVIAQIWQNQVDRLRDQPGFAESFLPHGRAPQAGELFRCPGQAETLRLIASSKGEEFYRGSLAQKIVAAAKAQGGAIALSDLADHRPDWVDPISIGFAGYDIHELPPNGQGISALIALGILDRLDIGGLTADSAEFVHLQIEATKIGMAEVRAHVGDPATMRLTPAELLDPARLDDHAAQITRDRVSAPEPARQSTHGTVYLAAADQNGMAVSYIQSNYRGFGSGVVISGTGIALHNRGCCFVLDKDHPNIVGPGKRPLNTIIPGFATQNGKTVAALGVMGGSMQPQGHVQVACRMLAKNQNPQAVIDAPRWRFEDGKLSLEAAWPEATRTALEAFGHATTGGTYLDFGAAQIIYRLGPDGWVAASEGRRDGCAVGL</sequence>
<proteinExistence type="predicted"/>
<evidence type="ECO:0000313" key="2">
    <source>
        <dbReference type="Proteomes" id="UP000616151"/>
    </source>
</evidence>
<reference evidence="1" key="1">
    <citation type="submission" date="2021-01" db="EMBL/GenBank/DDBJ databases">
        <authorList>
            <person name="Sun Q."/>
        </authorList>
    </citation>
    <scope>NUCLEOTIDE SEQUENCE</scope>
    <source>
        <strain evidence="1">YIM B02566</strain>
    </source>
</reference>
<keyword evidence="2" id="KW-1185">Reference proteome</keyword>